<name>A0A538TQ46_UNCEI</name>
<gene>
    <name evidence="2" type="ORF">E6K78_07235</name>
</gene>
<proteinExistence type="predicted"/>
<dbReference type="Pfam" id="PF14534">
    <property type="entry name" value="DUF4440"/>
    <property type="match status" value="1"/>
</dbReference>
<evidence type="ECO:0000313" key="3">
    <source>
        <dbReference type="Proteomes" id="UP000316609"/>
    </source>
</evidence>
<comment type="caution">
    <text evidence="2">The sequence shown here is derived from an EMBL/GenBank/DDBJ whole genome shotgun (WGS) entry which is preliminary data.</text>
</comment>
<dbReference type="AlphaFoldDB" id="A0A538TQ46"/>
<feature type="domain" description="DUF4440" evidence="1">
    <location>
        <begin position="45"/>
        <end position="150"/>
    </location>
</feature>
<protein>
    <submittedName>
        <fullName evidence="2">Nuclear transport factor 2 family protein</fullName>
    </submittedName>
</protein>
<dbReference type="SUPFAM" id="SSF54427">
    <property type="entry name" value="NTF2-like"/>
    <property type="match status" value="1"/>
</dbReference>
<evidence type="ECO:0000259" key="1">
    <source>
        <dbReference type="Pfam" id="PF14534"/>
    </source>
</evidence>
<sequence length="160" mass="17637">MVRTIPCRRHFGRTASAVLILLLIIPAVSLAAGKKMNAAAEEDSVRALELARGQALLRADTTALSRMVATEFIEITRLGALRTKADNMRDIASGDLRLTTVKYDSVTVRVYGDVAVLRAIADNTGTLRGFPFAGKVWYTRVFVRRDGRWQAATMQQTVIQ</sequence>
<organism evidence="2 3">
    <name type="scientific">Eiseniibacteriota bacterium</name>
    <dbReference type="NCBI Taxonomy" id="2212470"/>
    <lineage>
        <taxon>Bacteria</taxon>
        <taxon>Candidatus Eiseniibacteriota</taxon>
    </lineage>
</organism>
<dbReference type="InterPro" id="IPR027843">
    <property type="entry name" value="DUF4440"/>
</dbReference>
<reference evidence="2 3" key="1">
    <citation type="journal article" date="2019" name="Nat. Microbiol.">
        <title>Mediterranean grassland soil C-N compound turnover is dependent on rainfall and depth, and is mediated by genomically divergent microorganisms.</title>
        <authorList>
            <person name="Diamond S."/>
            <person name="Andeer P.F."/>
            <person name="Li Z."/>
            <person name="Crits-Christoph A."/>
            <person name="Burstein D."/>
            <person name="Anantharaman K."/>
            <person name="Lane K.R."/>
            <person name="Thomas B.C."/>
            <person name="Pan C."/>
            <person name="Northen T.R."/>
            <person name="Banfield J.F."/>
        </authorList>
    </citation>
    <scope>NUCLEOTIDE SEQUENCE [LARGE SCALE GENOMIC DNA]</scope>
    <source>
        <strain evidence="2">WS_8</strain>
    </source>
</reference>
<dbReference type="Gene3D" id="3.10.450.50">
    <property type="match status" value="1"/>
</dbReference>
<evidence type="ECO:0000313" key="2">
    <source>
        <dbReference type="EMBL" id="TMQ65705.1"/>
    </source>
</evidence>
<accession>A0A538TQ46</accession>
<dbReference type="EMBL" id="VBOY01000067">
    <property type="protein sequence ID" value="TMQ65705.1"/>
    <property type="molecule type" value="Genomic_DNA"/>
</dbReference>
<dbReference type="Proteomes" id="UP000316609">
    <property type="component" value="Unassembled WGS sequence"/>
</dbReference>
<dbReference type="InterPro" id="IPR032710">
    <property type="entry name" value="NTF2-like_dom_sf"/>
</dbReference>